<dbReference type="Proteomes" id="UP000292052">
    <property type="component" value="Unassembled WGS sequence"/>
</dbReference>
<dbReference type="InterPro" id="IPR033512">
    <property type="entry name" value="TFG"/>
</dbReference>
<dbReference type="PANTHER" id="PTHR15335:SF7">
    <property type="entry name" value="PROTEIN TFG"/>
    <property type="match status" value="1"/>
</dbReference>
<dbReference type="InterPro" id="IPR034857">
    <property type="entry name" value="PB1_TFG"/>
</dbReference>
<dbReference type="EMBL" id="QDEB01019511">
    <property type="protein sequence ID" value="RZC41169.1"/>
    <property type="molecule type" value="Genomic_DNA"/>
</dbReference>
<evidence type="ECO:0000313" key="4">
    <source>
        <dbReference type="Proteomes" id="UP000292052"/>
    </source>
</evidence>
<protein>
    <submittedName>
        <fullName evidence="3">TFG</fullName>
    </submittedName>
</protein>
<dbReference type="AlphaFoldDB" id="A0A482W8U3"/>
<dbReference type="GO" id="GO:0070971">
    <property type="term" value="C:endoplasmic reticulum exit site"/>
    <property type="evidence" value="ECO:0007669"/>
    <property type="project" value="TreeGrafter"/>
</dbReference>
<dbReference type="PANTHER" id="PTHR15335">
    <property type="entry name" value="PROTEIN TFG"/>
    <property type="match status" value="1"/>
</dbReference>
<dbReference type="Gene3D" id="3.10.20.90">
    <property type="entry name" value="Phosphatidylinositol 3-kinase Catalytic Subunit, Chain A, domain 1"/>
    <property type="match status" value="1"/>
</dbReference>
<dbReference type="InterPro" id="IPR053793">
    <property type="entry name" value="PB1-like"/>
</dbReference>
<evidence type="ECO:0000313" key="3">
    <source>
        <dbReference type="EMBL" id="RZC41169.1"/>
    </source>
</evidence>
<feature type="compositionally biased region" description="Basic and acidic residues" evidence="1">
    <location>
        <begin position="169"/>
        <end position="187"/>
    </location>
</feature>
<evidence type="ECO:0000256" key="1">
    <source>
        <dbReference type="SAM" id="MobiDB-lite"/>
    </source>
</evidence>
<dbReference type="PROSITE" id="PS51745">
    <property type="entry name" value="PB1"/>
    <property type="match status" value="1"/>
</dbReference>
<gene>
    <name evidence="3" type="ORF">BDFB_005675</name>
</gene>
<feature type="compositionally biased region" description="Low complexity" evidence="1">
    <location>
        <begin position="210"/>
        <end position="225"/>
    </location>
</feature>
<feature type="region of interest" description="Disordered" evidence="1">
    <location>
        <begin position="141"/>
        <end position="226"/>
    </location>
</feature>
<organism evidence="3 4">
    <name type="scientific">Asbolus verrucosus</name>
    <name type="common">Desert ironclad beetle</name>
    <dbReference type="NCBI Taxonomy" id="1661398"/>
    <lineage>
        <taxon>Eukaryota</taxon>
        <taxon>Metazoa</taxon>
        <taxon>Ecdysozoa</taxon>
        <taxon>Arthropoda</taxon>
        <taxon>Hexapoda</taxon>
        <taxon>Insecta</taxon>
        <taxon>Pterygota</taxon>
        <taxon>Neoptera</taxon>
        <taxon>Endopterygota</taxon>
        <taxon>Coleoptera</taxon>
        <taxon>Polyphaga</taxon>
        <taxon>Cucujiformia</taxon>
        <taxon>Tenebrionidae</taxon>
        <taxon>Pimeliinae</taxon>
        <taxon>Asbolus</taxon>
    </lineage>
</organism>
<comment type="caution">
    <text evidence="3">The sequence shown here is derived from an EMBL/GenBank/DDBJ whole genome shotgun (WGS) entry which is preliminary data.</text>
</comment>
<accession>A0A482W8U3</accession>
<reference evidence="3 4" key="1">
    <citation type="submission" date="2017-03" db="EMBL/GenBank/DDBJ databases">
        <title>Genome of the blue death feigning beetle - Asbolus verrucosus.</title>
        <authorList>
            <person name="Rider S.D."/>
        </authorList>
    </citation>
    <scope>NUCLEOTIDE SEQUENCE [LARGE SCALE GENOMIC DNA]</scope>
    <source>
        <strain evidence="3">Butters</strain>
        <tissue evidence="3">Head and leg muscle</tissue>
    </source>
</reference>
<dbReference type="SMART" id="SM00666">
    <property type="entry name" value="PB1"/>
    <property type="match status" value="1"/>
</dbReference>
<evidence type="ECO:0000259" key="2">
    <source>
        <dbReference type="PROSITE" id="PS51745"/>
    </source>
</evidence>
<feature type="compositionally biased region" description="Polar residues" evidence="1">
    <location>
        <begin position="271"/>
        <end position="290"/>
    </location>
</feature>
<dbReference type="CDD" id="cd06401">
    <property type="entry name" value="PB1_TFG"/>
    <property type="match status" value="1"/>
</dbReference>
<feature type="domain" description="PB1" evidence="2">
    <location>
        <begin position="13"/>
        <end position="94"/>
    </location>
</feature>
<feature type="compositionally biased region" description="Polar residues" evidence="1">
    <location>
        <begin position="195"/>
        <end position="205"/>
    </location>
</feature>
<dbReference type="InterPro" id="IPR000270">
    <property type="entry name" value="PB1_dom"/>
</dbReference>
<sequence length="329" mass="36198">MDSKSDLLDLSGKLIIKVQLGDDIRRIPIHNEAITYDELVLMMQRVFRGKLLANDDITIKYKDEDGDLITIFDSSDLSFAIQCSRILKLQILPNGDNKSETVSVLSSSDIAKLKQQLRTIRNQVNQLLDCLDINDNVPTVPVSQGAEEKPSSDVSISNTLNKVNSSEFDPLKDKAQANGIEETKETPKPTPTPPVASNNEASTHQPAPVQAPGIPNQIPQGQPIASTAASHHSLTDYYNRTSTAGYPQMGYGSVPYPQQQYPYGGYSQQVDPSQIPSSNTYTNPQQSNVTYPQQQYPPPGVYQPGQGNPYSKAYTQPSPQHGYNLPPRQ</sequence>
<dbReference type="GO" id="GO:0048208">
    <property type="term" value="P:COPII vesicle coating"/>
    <property type="evidence" value="ECO:0007669"/>
    <property type="project" value="InterPro"/>
</dbReference>
<dbReference type="SUPFAM" id="SSF54277">
    <property type="entry name" value="CAD &amp; PB1 domains"/>
    <property type="match status" value="1"/>
</dbReference>
<dbReference type="STRING" id="1661398.A0A482W8U3"/>
<feature type="compositionally biased region" description="Polar residues" evidence="1">
    <location>
        <begin position="152"/>
        <end position="167"/>
    </location>
</feature>
<feature type="compositionally biased region" description="Low complexity" evidence="1">
    <location>
        <begin position="260"/>
        <end position="270"/>
    </location>
</feature>
<dbReference type="GO" id="GO:0042802">
    <property type="term" value="F:identical protein binding"/>
    <property type="evidence" value="ECO:0007669"/>
    <property type="project" value="InterPro"/>
</dbReference>
<feature type="region of interest" description="Disordered" evidence="1">
    <location>
        <begin position="260"/>
        <end position="329"/>
    </location>
</feature>
<name>A0A482W8U3_ASBVE</name>
<proteinExistence type="predicted"/>
<dbReference type="Pfam" id="PF00564">
    <property type="entry name" value="PB1"/>
    <property type="match status" value="1"/>
</dbReference>
<keyword evidence="4" id="KW-1185">Reference proteome</keyword>
<dbReference type="OrthoDB" id="1594986at2759"/>